<name>A0A7M7R532_APIME</name>
<proteinExistence type="predicted"/>
<keyword evidence="3" id="KW-1185">Reference proteome</keyword>
<accession>A0A7M7R532</accession>
<keyword evidence="1" id="KW-0812">Transmembrane</keyword>
<evidence type="ECO:0000256" key="1">
    <source>
        <dbReference type="SAM" id="Phobius"/>
    </source>
</evidence>
<dbReference type="Proteomes" id="UP000005203">
    <property type="component" value="Linkage group LG2"/>
</dbReference>
<evidence type="ECO:0000313" key="3">
    <source>
        <dbReference type="Proteomes" id="UP000005203"/>
    </source>
</evidence>
<dbReference type="Gene3D" id="3.40.50.720">
    <property type="entry name" value="NAD(P)-binding Rossmann-like Domain"/>
    <property type="match status" value="1"/>
</dbReference>
<organism evidence="2">
    <name type="scientific">Apis mellifera</name>
    <name type="common">Honeybee</name>
    <dbReference type="NCBI Taxonomy" id="7460"/>
    <lineage>
        <taxon>Eukaryota</taxon>
        <taxon>Metazoa</taxon>
        <taxon>Ecdysozoa</taxon>
        <taxon>Arthropoda</taxon>
        <taxon>Hexapoda</taxon>
        <taxon>Insecta</taxon>
        <taxon>Pterygota</taxon>
        <taxon>Neoptera</taxon>
        <taxon>Endopterygota</taxon>
        <taxon>Hymenoptera</taxon>
        <taxon>Apocrita</taxon>
        <taxon>Aculeata</taxon>
        <taxon>Apoidea</taxon>
        <taxon>Anthophila</taxon>
        <taxon>Apidae</taxon>
        <taxon>Apis</taxon>
    </lineage>
</organism>
<gene>
    <name evidence="4" type="primary">LOC409087</name>
</gene>
<keyword evidence="1" id="KW-1133">Transmembrane helix</keyword>
<dbReference type="PRINTS" id="PR00081">
    <property type="entry name" value="GDHRDH"/>
</dbReference>
<reference evidence="2" key="1">
    <citation type="submission" date="2021-01" db="UniProtKB">
        <authorList>
            <consortium name="EnsemblMetazoa"/>
        </authorList>
    </citation>
    <scope>IDENTIFICATION</scope>
    <source>
        <strain evidence="2">DH4</strain>
    </source>
</reference>
<dbReference type="RefSeq" id="XP_392612.3">
    <property type="nucleotide sequence ID" value="XM_392612.7"/>
</dbReference>
<reference evidence="4" key="2">
    <citation type="submission" date="2025-04" db="UniProtKB">
        <authorList>
            <consortium name="RefSeq"/>
        </authorList>
    </citation>
    <scope>IDENTIFICATION</scope>
    <source>
        <strain evidence="4">DH4</strain>
        <tissue evidence="4">Whole body</tissue>
    </source>
</reference>
<dbReference type="OrthoDB" id="2102561at2759"/>
<dbReference type="GO" id="GO:0008202">
    <property type="term" value="P:steroid metabolic process"/>
    <property type="evidence" value="ECO:0007669"/>
    <property type="project" value="TreeGrafter"/>
</dbReference>
<dbReference type="SUPFAM" id="SSF51735">
    <property type="entry name" value="NAD(P)-binding Rossmann-fold domains"/>
    <property type="match status" value="1"/>
</dbReference>
<dbReference type="InterPro" id="IPR002347">
    <property type="entry name" value="SDR_fam"/>
</dbReference>
<dbReference type="GeneID" id="409087"/>
<dbReference type="Pfam" id="PF00106">
    <property type="entry name" value="adh_short"/>
    <property type="match status" value="1"/>
</dbReference>
<feature type="transmembrane region" description="Helical" evidence="1">
    <location>
        <begin position="50"/>
        <end position="68"/>
    </location>
</feature>
<dbReference type="AlphaFoldDB" id="A0A7M7R532"/>
<dbReference type="PANTHER" id="PTHR43313:SF50">
    <property type="entry name" value="GH26015P"/>
    <property type="match status" value="1"/>
</dbReference>
<evidence type="ECO:0000313" key="4">
    <source>
        <dbReference type="RefSeq" id="XP_392612.3"/>
    </source>
</evidence>
<dbReference type="EnsemblMetazoa" id="XM_392612">
    <property type="protein sequence ID" value="XP_392612"/>
    <property type="gene ID" value="LOC409087"/>
</dbReference>
<feature type="transmembrane region" description="Helical" evidence="1">
    <location>
        <begin position="23"/>
        <end position="43"/>
    </location>
</feature>
<keyword evidence="1" id="KW-0472">Membrane</keyword>
<dbReference type="InterPro" id="IPR036291">
    <property type="entry name" value="NAD(P)-bd_dom_sf"/>
</dbReference>
<accession>A0A8B9AWC0</accession>
<dbReference type="GO" id="GO:0016491">
    <property type="term" value="F:oxidoreductase activity"/>
    <property type="evidence" value="ECO:0007669"/>
    <property type="project" value="TreeGrafter"/>
</dbReference>
<sequence length="366" mass="41217">MPLPSGSKEPDDSQTWELAERCLLPIAFSHAIAVILATILNTLSISQTSSFVLFLLLLVISIGFTLFYHNLKVTAAGKAILITGCDSRVGYTLSKQLDELGFTVFAGFNTKVENEEIMQKLRREASGRLHILQLDVTSEHDIHSTFLYVNENLPDGAPGLWALVHAAAWVTLGECEWVPPSVLKRSIDINFIGLARLTQVFLPLIRRSKGRVVLVSSLLARIPSPVRGIYCAVKAAVEAWGACLRLEMRRWGVDVVIVETGEYVSGNAWLKDNNSLLEQAREMWIQLDPQTRKEYGQELFQKEMLALEKYTQKIDVDITPVIRALIDGIIKTFPMRRYTPVSRKERIQALCSDYLPKPIYDILYIN</sequence>
<protein>
    <submittedName>
        <fullName evidence="4">D-beta-hydroxybutyrate dehydrogenase, mitochondrial isoform X1</fullName>
    </submittedName>
</protein>
<evidence type="ECO:0000313" key="2">
    <source>
        <dbReference type="EnsemblMetazoa" id="XP_392612"/>
    </source>
</evidence>
<dbReference type="PANTHER" id="PTHR43313">
    <property type="entry name" value="SHORT-CHAIN DEHYDROGENASE/REDUCTASE FAMILY 9C"/>
    <property type="match status" value="1"/>
</dbReference>